<feature type="domain" description="Endonuclease/exonuclease/phosphatase" evidence="1">
    <location>
        <begin position="46"/>
        <end position="151"/>
    </location>
</feature>
<keyword evidence="3" id="KW-1185">Reference proteome</keyword>
<evidence type="ECO:0000259" key="1">
    <source>
        <dbReference type="Pfam" id="PF14529"/>
    </source>
</evidence>
<organism evidence="2 3">
    <name type="scientific">Callosobruchus maculatus</name>
    <name type="common">Southern cowpea weevil</name>
    <name type="synonym">Pulse bruchid</name>
    <dbReference type="NCBI Taxonomy" id="64391"/>
    <lineage>
        <taxon>Eukaryota</taxon>
        <taxon>Metazoa</taxon>
        <taxon>Ecdysozoa</taxon>
        <taxon>Arthropoda</taxon>
        <taxon>Hexapoda</taxon>
        <taxon>Insecta</taxon>
        <taxon>Pterygota</taxon>
        <taxon>Neoptera</taxon>
        <taxon>Endopterygota</taxon>
        <taxon>Coleoptera</taxon>
        <taxon>Polyphaga</taxon>
        <taxon>Cucujiformia</taxon>
        <taxon>Chrysomeloidea</taxon>
        <taxon>Chrysomelidae</taxon>
        <taxon>Bruchinae</taxon>
        <taxon>Bruchini</taxon>
        <taxon>Callosobruchus</taxon>
    </lineage>
</organism>
<dbReference type="Gene3D" id="3.60.10.10">
    <property type="entry name" value="Endonuclease/exonuclease/phosphatase"/>
    <property type="match status" value="1"/>
</dbReference>
<dbReference type="SUPFAM" id="SSF56219">
    <property type="entry name" value="DNase I-like"/>
    <property type="match status" value="1"/>
</dbReference>
<dbReference type="PANTHER" id="PTHR33776:SF4">
    <property type="entry name" value="ENDONUCLEASE_EXONUCLEASE_PHOSPHATASE DOMAIN-CONTAINING PROTEIN"/>
    <property type="match status" value="1"/>
</dbReference>
<dbReference type="EMBL" id="CAACVG010004089">
    <property type="protein sequence ID" value="VEN38131.1"/>
    <property type="molecule type" value="Genomic_DNA"/>
</dbReference>
<sequence length="380" mass="43825">MYSCGGVAIWVKQCISSKAIDLSRFCLEKDFEICAVKFSVKCKAYIVITCYRSPSGDKKIFLTKIIDVLDSLYRPNIQLILCGDINMDALRSDSGFNVLCNELAPFGLLPVVNKPTRVTSTSSTSLDHIFVNNMNCSIRISNNTLSDHKTVMIEFISESNDYSPVSKCRNFSEINIVNFIEALLAEDWGDLYSIVDLNVAFEYFYEVFMYHFYVNFPERCVQNRSRPKSWVNQGITESSENLRDLSILTKQFPELKESYIAKKRNHLDLIHKTRKQFYQEKIFKSSNKSRTMWNVVSELNSNKKRNSVNMTIAVDNRIVDDPKDISNIFNNFFIDTPKKLMAHQSCQNSAYFTSKIFEGKMEIVVKHSTIQYLQAQLKIN</sequence>
<dbReference type="Proteomes" id="UP000410492">
    <property type="component" value="Unassembled WGS sequence"/>
</dbReference>
<dbReference type="InterPro" id="IPR005135">
    <property type="entry name" value="Endo/exonuclease/phosphatase"/>
</dbReference>
<name>A0A653BS18_CALMS</name>
<dbReference type="PANTHER" id="PTHR33776">
    <property type="entry name" value="ENDO/EXONUCLEASE/PHOSPHATASE DOMAIN-CONTAINING PROTEIN"/>
    <property type="match status" value="1"/>
</dbReference>
<accession>A0A653BS18</accession>
<dbReference type="Pfam" id="PF14529">
    <property type="entry name" value="Exo_endo_phos_2"/>
    <property type="match status" value="1"/>
</dbReference>
<protein>
    <recommendedName>
        <fullName evidence="1">Endonuclease/exonuclease/phosphatase domain-containing protein</fullName>
    </recommendedName>
</protein>
<dbReference type="OrthoDB" id="6783499at2759"/>
<reference evidence="2 3" key="1">
    <citation type="submission" date="2019-01" db="EMBL/GenBank/DDBJ databases">
        <authorList>
            <person name="Sayadi A."/>
        </authorList>
    </citation>
    <scope>NUCLEOTIDE SEQUENCE [LARGE SCALE GENOMIC DNA]</scope>
</reference>
<dbReference type="AlphaFoldDB" id="A0A653BS18"/>
<gene>
    <name evidence="2" type="ORF">CALMAC_LOCUS3134</name>
</gene>
<dbReference type="InterPro" id="IPR036691">
    <property type="entry name" value="Endo/exonu/phosph_ase_sf"/>
</dbReference>
<proteinExistence type="predicted"/>
<evidence type="ECO:0000313" key="3">
    <source>
        <dbReference type="Proteomes" id="UP000410492"/>
    </source>
</evidence>
<evidence type="ECO:0000313" key="2">
    <source>
        <dbReference type="EMBL" id="VEN38131.1"/>
    </source>
</evidence>